<dbReference type="Proteomes" id="UP000193944">
    <property type="component" value="Unassembled WGS sequence"/>
</dbReference>
<keyword evidence="3" id="KW-1185">Reference proteome</keyword>
<dbReference type="PANTHER" id="PTHR46546:SF4">
    <property type="entry name" value="SHEWANELLA-LIKE PROTEIN PHOSPHATASE 1"/>
    <property type="match status" value="1"/>
</dbReference>
<feature type="domain" description="Calcineurin-like phosphoesterase" evidence="1">
    <location>
        <begin position="5"/>
        <end position="232"/>
    </location>
</feature>
<dbReference type="Gene3D" id="3.60.21.10">
    <property type="match status" value="1"/>
</dbReference>
<accession>A0A1Y1WGH4</accession>
<dbReference type="GO" id="GO:0016787">
    <property type="term" value="F:hydrolase activity"/>
    <property type="evidence" value="ECO:0007669"/>
    <property type="project" value="InterPro"/>
</dbReference>
<dbReference type="EMBL" id="MCFG01000394">
    <property type="protein sequence ID" value="ORX72572.1"/>
    <property type="molecule type" value="Genomic_DNA"/>
</dbReference>
<proteinExistence type="predicted"/>
<sequence length="283" mass="32618">MKYKRIVAVGDIHGDYNQLVSILRNAKLINKKNKWIGYDSILVQMGDLVDRGSDTKKVLDLMIDIREQAKRKGGKVNVILGNHETNIMQGYYLYTYICDLMEFGTLEDRKKAFSLNHKYGNFLRKEMEPVIIIDDILFTHGGLIKKYAELGIDNLNKKIHNILMETPYDFSLYDKGENSTEPIVSDLMMDDGPTWSRRYTSFKPDEEKEACDELSEVLKMTNTTRMVVGHTVQKDGLIKTKCDNKLVVVDIGITASYGSHFGYLEINRKNNEFWAIYNKTMNN</sequence>
<reference evidence="2 3" key="1">
    <citation type="submission" date="2016-08" db="EMBL/GenBank/DDBJ databases">
        <title>A Parts List for Fungal Cellulosomes Revealed by Comparative Genomics.</title>
        <authorList>
            <consortium name="DOE Joint Genome Institute"/>
            <person name="Haitjema C.H."/>
            <person name="Gilmore S.P."/>
            <person name="Henske J.K."/>
            <person name="Solomon K.V."/>
            <person name="De Groot R."/>
            <person name="Kuo A."/>
            <person name="Mondo S.J."/>
            <person name="Salamov A.A."/>
            <person name="Labutti K."/>
            <person name="Zhao Z."/>
            <person name="Chiniquy J."/>
            <person name="Barry K."/>
            <person name="Brewer H.M."/>
            <person name="Purvine S.O."/>
            <person name="Wright A.T."/>
            <person name="Boxma B."/>
            <person name="Van Alen T."/>
            <person name="Hackstein J.H."/>
            <person name="Baker S.E."/>
            <person name="Grigoriev I.V."/>
            <person name="O'Malley M.A."/>
        </authorList>
    </citation>
    <scope>NUCLEOTIDE SEQUENCE [LARGE SCALE GENOMIC DNA]</scope>
    <source>
        <strain evidence="2 3">S4</strain>
    </source>
</reference>
<dbReference type="InterPro" id="IPR004843">
    <property type="entry name" value="Calcineurin-like_PHP"/>
</dbReference>
<organism evidence="2 3">
    <name type="scientific">Anaeromyces robustus</name>
    <dbReference type="NCBI Taxonomy" id="1754192"/>
    <lineage>
        <taxon>Eukaryota</taxon>
        <taxon>Fungi</taxon>
        <taxon>Fungi incertae sedis</taxon>
        <taxon>Chytridiomycota</taxon>
        <taxon>Chytridiomycota incertae sedis</taxon>
        <taxon>Neocallimastigomycetes</taxon>
        <taxon>Neocallimastigales</taxon>
        <taxon>Neocallimastigaceae</taxon>
        <taxon>Anaeromyces</taxon>
    </lineage>
</organism>
<evidence type="ECO:0000313" key="2">
    <source>
        <dbReference type="EMBL" id="ORX72572.1"/>
    </source>
</evidence>
<reference evidence="2 3" key="2">
    <citation type="submission" date="2016-08" db="EMBL/GenBank/DDBJ databases">
        <title>Pervasive Adenine N6-methylation of Active Genes in Fungi.</title>
        <authorList>
            <consortium name="DOE Joint Genome Institute"/>
            <person name="Mondo S.J."/>
            <person name="Dannebaum R.O."/>
            <person name="Kuo R.C."/>
            <person name="Labutti K."/>
            <person name="Haridas S."/>
            <person name="Kuo A."/>
            <person name="Salamov A."/>
            <person name="Ahrendt S.R."/>
            <person name="Lipzen A."/>
            <person name="Sullivan W."/>
            <person name="Andreopoulos W.B."/>
            <person name="Clum A."/>
            <person name="Lindquist E."/>
            <person name="Daum C."/>
            <person name="Ramamoorthy G.K."/>
            <person name="Gryganskyi A."/>
            <person name="Culley D."/>
            <person name="Magnuson J.K."/>
            <person name="James T.Y."/>
            <person name="O'Malley M.A."/>
            <person name="Stajich J.E."/>
            <person name="Spatafora J.W."/>
            <person name="Visel A."/>
            <person name="Grigoriev I.V."/>
        </authorList>
    </citation>
    <scope>NUCLEOTIDE SEQUENCE [LARGE SCALE GENOMIC DNA]</scope>
    <source>
        <strain evidence="2 3">S4</strain>
    </source>
</reference>
<dbReference type="PRINTS" id="PR00114">
    <property type="entry name" value="STPHPHTASE"/>
</dbReference>
<name>A0A1Y1WGH4_9FUNG</name>
<evidence type="ECO:0000313" key="3">
    <source>
        <dbReference type="Proteomes" id="UP000193944"/>
    </source>
</evidence>
<dbReference type="Pfam" id="PF00149">
    <property type="entry name" value="Metallophos"/>
    <property type="match status" value="1"/>
</dbReference>
<dbReference type="AlphaFoldDB" id="A0A1Y1WGH4"/>
<dbReference type="PANTHER" id="PTHR46546">
    <property type="entry name" value="SHEWANELLA-LIKE PROTEIN PHOSPHATASE 1"/>
    <property type="match status" value="1"/>
</dbReference>
<dbReference type="InterPro" id="IPR006186">
    <property type="entry name" value="Ser/Thr-sp_prot-phosphatase"/>
</dbReference>
<dbReference type="SUPFAM" id="SSF56300">
    <property type="entry name" value="Metallo-dependent phosphatases"/>
    <property type="match status" value="1"/>
</dbReference>
<comment type="caution">
    <text evidence="2">The sequence shown here is derived from an EMBL/GenBank/DDBJ whole genome shotgun (WGS) entry which is preliminary data.</text>
</comment>
<gene>
    <name evidence="2" type="ORF">BCR32DRAFT_211083</name>
</gene>
<dbReference type="STRING" id="1754192.A0A1Y1WGH4"/>
<dbReference type="InterPro" id="IPR029052">
    <property type="entry name" value="Metallo-depent_PP-like"/>
</dbReference>
<evidence type="ECO:0000259" key="1">
    <source>
        <dbReference type="Pfam" id="PF00149"/>
    </source>
</evidence>
<dbReference type="OrthoDB" id="5976022at2759"/>
<protein>
    <submittedName>
        <fullName evidence="2">Metallo-dependent phosphatase</fullName>
    </submittedName>
</protein>